<keyword evidence="4" id="KW-0547">Nucleotide-binding</keyword>
<evidence type="ECO:0000256" key="7">
    <source>
        <dbReference type="ARBA" id="ARBA00047899"/>
    </source>
</evidence>
<dbReference type="PANTHER" id="PTHR24361">
    <property type="entry name" value="MITOGEN-ACTIVATED KINASE KINASE KINASE"/>
    <property type="match status" value="1"/>
</dbReference>
<gene>
    <name evidence="12" type="ORF">FJR47_03245</name>
</gene>
<dbReference type="GO" id="GO:0005524">
    <property type="term" value="F:ATP binding"/>
    <property type="evidence" value="ECO:0007669"/>
    <property type="project" value="UniProtKB-KW"/>
</dbReference>
<evidence type="ECO:0000313" key="13">
    <source>
        <dbReference type="Proteomes" id="UP000326061"/>
    </source>
</evidence>
<evidence type="ECO:0000313" key="12">
    <source>
        <dbReference type="EMBL" id="QFR42969.1"/>
    </source>
</evidence>
<dbReference type="AlphaFoldDB" id="A0AAJ4DM99"/>
<dbReference type="InterPro" id="IPR008266">
    <property type="entry name" value="Tyr_kinase_AS"/>
</dbReference>
<keyword evidence="2" id="KW-0723">Serine/threonine-protein kinase</keyword>
<dbReference type="InterPro" id="IPR036457">
    <property type="entry name" value="PPM-type-like_dom_sf"/>
</dbReference>
<keyword evidence="3" id="KW-0808">Transferase</keyword>
<reference evidence="13" key="1">
    <citation type="submission" date="2019-06" db="EMBL/GenBank/DDBJ databases">
        <title>Sulfurimonas gotlandica sp. nov., a chemoautotrophic and psychrotolerant epsilonproteobacterium isolated from a pelagic redoxcline, and an emended description of the genus Sulfurimonas.</title>
        <authorList>
            <person name="Wang S."/>
            <person name="Jiang L."/>
            <person name="Shao Z."/>
        </authorList>
    </citation>
    <scope>NUCLEOTIDE SEQUENCE [LARGE SCALE GENOMIC DNA]</scope>
    <source>
        <strain evidence="13">1-1N</strain>
    </source>
</reference>
<dbReference type="Gene3D" id="3.60.40.10">
    <property type="entry name" value="PPM-type phosphatase domain"/>
    <property type="match status" value="1"/>
</dbReference>
<feature type="domain" description="PPM-type phosphatase" evidence="11">
    <location>
        <begin position="8"/>
        <end position="239"/>
    </location>
</feature>
<dbReference type="Proteomes" id="UP000326061">
    <property type="component" value="Chromosome"/>
</dbReference>
<feature type="transmembrane region" description="Helical" evidence="9">
    <location>
        <begin position="553"/>
        <end position="572"/>
    </location>
</feature>
<dbReference type="InterPro" id="IPR001932">
    <property type="entry name" value="PPM-type_phosphatase-like_dom"/>
</dbReference>
<evidence type="ECO:0000256" key="9">
    <source>
        <dbReference type="SAM" id="Phobius"/>
    </source>
</evidence>
<dbReference type="CDD" id="cd00143">
    <property type="entry name" value="PP2Cc"/>
    <property type="match status" value="1"/>
</dbReference>
<dbReference type="PANTHER" id="PTHR24361:SF433">
    <property type="entry name" value="PROTEIN KINASE DOMAIN-CONTAINING PROTEIN"/>
    <property type="match status" value="1"/>
</dbReference>
<dbReference type="PROSITE" id="PS51746">
    <property type="entry name" value="PPM_2"/>
    <property type="match status" value="1"/>
</dbReference>
<dbReference type="Pfam" id="PF00069">
    <property type="entry name" value="Pkinase"/>
    <property type="match status" value="1"/>
</dbReference>
<proteinExistence type="predicted"/>
<dbReference type="EC" id="2.7.11.1" evidence="1"/>
<dbReference type="GO" id="GO:0005737">
    <property type="term" value="C:cytoplasm"/>
    <property type="evidence" value="ECO:0007669"/>
    <property type="project" value="TreeGrafter"/>
</dbReference>
<evidence type="ECO:0000256" key="3">
    <source>
        <dbReference type="ARBA" id="ARBA00022679"/>
    </source>
</evidence>
<dbReference type="InterPro" id="IPR000719">
    <property type="entry name" value="Prot_kinase_dom"/>
</dbReference>
<keyword evidence="9" id="KW-0812">Transmembrane</keyword>
<evidence type="ECO:0000256" key="1">
    <source>
        <dbReference type="ARBA" id="ARBA00012513"/>
    </source>
</evidence>
<name>A0AAJ4DM99_9BACT</name>
<sequence length="573" mass="65337">MKSRLELSISQYSTGGRKEINQDFHDICIPTEPQLTLKGVAIAIADGIGSSSVSQIASKTAVTSFLMDYLSTPDAWSTKKSALRVLGATNSWLHSQTMQSNYSHDKNRGFVCTFSAMVLRSSSAYIFHAGDTRIYRFRDGVLEQLTQDHRLRVSREESYLSRALGMEAYVRMDYSSFGVEIDDIFLFMSDGVYEFVSDALLIAAIQKGESAFEELAKNIGEMAFAMGSDDNITIQLVRVDALPKKELKEIYKQLEEKPFAPLLEAREEFEGYTIVRELSASSRSHVYLGVDNKSGTQVALKIPSIDMRGDKAYLERFLMEEWVARRINSPYVLKAFVPKRKKNYLYNTLEYVEGQTLLQWIIDNPHPPLETVRQMAEQIAKGLLALHRQEMIHQDLRPQNIMIDTSGTLKIIDFGATRVEGIMDVNIRLEHENLLGTAIYSAPEYFLGKKGTTRSDLFSMGVIVYEMLTSHFPYGVEVARAKNEAAQKKLHYTPLYHYNQEIPVWIDEAVKKAVALNPNERYEELSEFLYDLRHPNEEFLKKKKPPLVEKNSVVFWQSFSFVLAVILVFILLK</sequence>
<dbReference type="InterPro" id="IPR053235">
    <property type="entry name" value="Ser_Thr_kinase"/>
</dbReference>
<comment type="catalytic activity">
    <reaction evidence="7">
        <text>L-threonyl-[protein] + ATP = O-phospho-L-threonyl-[protein] + ADP + H(+)</text>
        <dbReference type="Rhea" id="RHEA:46608"/>
        <dbReference type="Rhea" id="RHEA-COMP:11060"/>
        <dbReference type="Rhea" id="RHEA-COMP:11605"/>
        <dbReference type="ChEBI" id="CHEBI:15378"/>
        <dbReference type="ChEBI" id="CHEBI:30013"/>
        <dbReference type="ChEBI" id="CHEBI:30616"/>
        <dbReference type="ChEBI" id="CHEBI:61977"/>
        <dbReference type="ChEBI" id="CHEBI:456216"/>
        <dbReference type="EC" id="2.7.11.1"/>
    </reaction>
</comment>
<feature type="domain" description="Protein kinase" evidence="10">
    <location>
        <begin position="272"/>
        <end position="540"/>
    </location>
</feature>
<evidence type="ECO:0000256" key="8">
    <source>
        <dbReference type="ARBA" id="ARBA00048679"/>
    </source>
</evidence>
<dbReference type="SUPFAM" id="SSF81606">
    <property type="entry name" value="PP2C-like"/>
    <property type="match status" value="1"/>
</dbReference>
<dbReference type="Pfam" id="PF13672">
    <property type="entry name" value="PP2C_2"/>
    <property type="match status" value="1"/>
</dbReference>
<dbReference type="SUPFAM" id="SSF56112">
    <property type="entry name" value="Protein kinase-like (PK-like)"/>
    <property type="match status" value="1"/>
</dbReference>
<dbReference type="Gene3D" id="3.30.200.20">
    <property type="entry name" value="Phosphorylase Kinase, domain 1"/>
    <property type="match status" value="1"/>
</dbReference>
<dbReference type="GO" id="GO:0004674">
    <property type="term" value="F:protein serine/threonine kinase activity"/>
    <property type="evidence" value="ECO:0007669"/>
    <property type="project" value="UniProtKB-KW"/>
</dbReference>
<protein>
    <recommendedName>
        <fullName evidence="1">non-specific serine/threonine protein kinase</fullName>
        <ecNumber evidence="1">2.7.11.1</ecNumber>
    </recommendedName>
</protein>
<accession>A0AAJ4DM99</accession>
<dbReference type="CDD" id="cd14014">
    <property type="entry name" value="STKc_PknB_like"/>
    <property type="match status" value="1"/>
</dbReference>
<dbReference type="EMBL" id="CP041166">
    <property type="protein sequence ID" value="QFR42969.1"/>
    <property type="molecule type" value="Genomic_DNA"/>
</dbReference>
<dbReference type="InterPro" id="IPR011009">
    <property type="entry name" value="Kinase-like_dom_sf"/>
</dbReference>
<dbReference type="RefSeq" id="WP_152299032.1">
    <property type="nucleotide sequence ID" value="NZ_CP041166.1"/>
</dbReference>
<dbReference type="PROSITE" id="PS50011">
    <property type="entry name" value="PROTEIN_KINASE_DOM"/>
    <property type="match status" value="1"/>
</dbReference>
<keyword evidence="5 12" id="KW-0418">Kinase</keyword>
<evidence type="ECO:0000256" key="5">
    <source>
        <dbReference type="ARBA" id="ARBA00022777"/>
    </source>
</evidence>
<dbReference type="SMART" id="SM00332">
    <property type="entry name" value="PP2Cc"/>
    <property type="match status" value="1"/>
</dbReference>
<dbReference type="PROSITE" id="PS00109">
    <property type="entry name" value="PROTEIN_KINASE_TYR"/>
    <property type="match status" value="1"/>
</dbReference>
<evidence type="ECO:0000256" key="4">
    <source>
        <dbReference type="ARBA" id="ARBA00022741"/>
    </source>
</evidence>
<dbReference type="SMART" id="SM00331">
    <property type="entry name" value="PP2C_SIG"/>
    <property type="match status" value="1"/>
</dbReference>
<evidence type="ECO:0000256" key="2">
    <source>
        <dbReference type="ARBA" id="ARBA00022527"/>
    </source>
</evidence>
<evidence type="ECO:0000256" key="6">
    <source>
        <dbReference type="ARBA" id="ARBA00022840"/>
    </source>
</evidence>
<evidence type="ECO:0000259" key="11">
    <source>
        <dbReference type="PROSITE" id="PS51746"/>
    </source>
</evidence>
<dbReference type="KEGG" id="suln:FJR47_03245"/>
<keyword evidence="13" id="KW-1185">Reference proteome</keyword>
<comment type="catalytic activity">
    <reaction evidence="8">
        <text>L-seryl-[protein] + ATP = O-phospho-L-seryl-[protein] + ADP + H(+)</text>
        <dbReference type="Rhea" id="RHEA:17989"/>
        <dbReference type="Rhea" id="RHEA-COMP:9863"/>
        <dbReference type="Rhea" id="RHEA-COMP:11604"/>
        <dbReference type="ChEBI" id="CHEBI:15378"/>
        <dbReference type="ChEBI" id="CHEBI:29999"/>
        <dbReference type="ChEBI" id="CHEBI:30616"/>
        <dbReference type="ChEBI" id="CHEBI:83421"/>
        <dbReference type="ChEBI" id="CHEBI:456216"/>
        <dbReference type="EC" id="2.7.11.1"/>
    </reaction>
</comment>
<evidence type="ECO:0000259" key="10">
    <source>
        <dbReference type="PROSITE" id="PS50011"/>
    </source>
</evidence>
<dbReference type="Gene3D" id="1.10.510.10">
    <property type="entry name" value="Transferase(Phosphotransferase) domain 1"/>
    <property type="match status" value="1"/>
</dbReference>
<organism evidence="12 13">
    <name type="scientific">Sulfurimonas xiamenensis</name>
    <dbReference type="NCBI Taxonomy" id="2590021"/>
    <lineage>
        <taxon>Bacteria</taxon>
        <taxon>Pseudomonadati</taxon>
        <taxon>Campylobacterota</taxon>
        <taxon>Epsilonproteobacteria</taxon>
        <taxon>Campylobacterales</taxon>
        <taxon>Sulfurimonadaceae</taxon>
        <taxon>Sulfurimonas</taxon>
    </lineage>
</organism>
<keyword evidence="9" id="KW-0472">Membrane</keyword>
<keyword evidence="6" id="KW-0067">ATP-binding</keyword>
<keyword evidence="9" id="KW-1133">Transmembrane helix</keyword>